<keyword evidence="2" id="KW-1185">Reference proteome</keyword>
<evidence type="ECO:0000313" key="2">
    <source>
        <dbReference type="Proteomes" id="UP000675881"/>
    </source>
</evidence>
<accession>A0A7R8CQR5</accession>
<proteinExistence type="predicted"/>
<evidence type="ECO:0000313" key="1">
    <source>
        <dbReference type="EMBL" id="CAF2898122.1"/>
    </source>
</evidence>
<dbReference type="AlphaFoldDB" id="A0A7R8CQR5"/>
<protein>
    <submittedName>
        <fullName evidence="1">(salmon louse) hypothetical protein</fullName>
    </submittedName>
</protein>
<sequence length="125" mass="14261">MKKCYLLRITPPKEQPDALTDCDTDESDNEVTCNPDHIPRRILLTNTPIHSVNAQTVCAWGMYQREKDISLFEFTRIIAIGILKKVWSFKKKPCPRIQSSGTATLTVRYNGGQHWTSKGNKPNSR</sequence>
<reference evidence="1" key="1">
    <citation type="submission" date="2021-02" db="EMBL/GenBank/DDBJ databases">
        <authorList>
            <person name="Bekaert M."/>
        </authorList>
    </citation>
    <scope>NUCLEOTIDE SEQUENCE</scope>
    <source>
        <strain evidence="1">IoA-00</strain>
    </source>
</reference>
<gene>
    <name evidence="1" type="ORF">LSAA_7968</name>
</gene>
<dbReference type="EMBL" id="HG994582">
    <property type="protein sequence ID" value="CAF2898122.1"/>
    <property type="molecule type" value="Genomic_DNA"/>
</dbReference>
<dbReference type="Proteomes" id="UP000675881">
    <property type="component" value="Chromosome 3"/>
</dbReference>
<organism evidence="1 2">
    <name type="scientific">Lepeophtheirus salmonis</name>
    <name type="common">Salmon louse</name>
    <name type="synonym">Caligus salmonis</name>
    <dbReference type="NCBI Taxonomy" id="72036"/>
    <lineage>
        <taxon>Eukaryota</taxon>
        <taxon>Metazoa</taxon>
        <taxon>Ecdysozoa</taxon>
        <taxon>Arthropoda</taxon>
        <taxon>Crustacea</taxon>
        <taxon>Multicrustacea</taxon>
        <taxon>Hexanauplia</taxon>
        <taxon>Copepoda</taxon>
        <taxon>Siphonostomatoida</taxon>
        <taxon>Caligidae</taxon>
        <taxon>Lepeophtheirus</taxon>
    </lineage>
</organism>
<name>A0A7R8CQR5_LEPSM</name>